<comment type="subcellular location">
    <subcellularLocation>
        <location evidence="2">Cytoplasm</location>
        <location evidence="2">Cytoskeleton</location>
        <location evidence="2">Spindle</location>
    </subcellularLocation>
    <subcellularLocation>
        <location evidence="1">Nucleus</location>
    </subcellularLocation>
</comment>
<dbReference type="SUPFAM" id="SSF48452">
    <property type="entry name" value="TPR-like"/>
    <property type="match status" value="1"/>
</dbReference>
<dbReference type="CTD" id="51433"/>
<proteinExistence type="inferred from homology"/>
<evidence type="ECO:0000313" key="21">
    <source>
        <dbReference type="RefSeq" id="XP_034068632.1"/>
    </source>
</evidence>
<sequence length="786" mass="88317">MASVHESLYFNPMMTNGVVHANVFGIKDWVTPYKISVLALLYDMTASKTTLPERRRLNKLILPLQQGPDLTLGQFLKTVEECCPQTAYAVKQRLQEMADGELKDMEYFFSTLPTPFTAFDSEAYKTSVVGLFMRHMLLAYNKLSFSQVYKLYKSLQLYYHSHYAKPADGRLSLPALVADDSDMDLTSTEDTVGDRIDREELDTTLHESELRNDNTPSSGPLSQKQAEYFLARQAYLLKNDENKALKPAALQEELNNMLKFNPDFAEAHYLNYLNSMRVQDIFLSAHCLLHYFDRLILSGNEGKSNGDEGYGRSLRYAALNLASLHCRFGHYQQADLALQEAVRIAQESNDHVCLQHCLSWLYTLEQMKGSDSTVLTEDSVKMAAHFCLPYLASLGIQSLVQQGATQGKTAHKLMDALKDTDILHWKHSLSELIEISLAQTTSIWRMYGKSTMALQQAQLLLNMSSLEQVNFGVQQNNTEAFAVALCHLAELHAEQGLYCAVSDILQHLKEQFPPHSQHAKLWMLCDLKIQFDRHMNEGKYHLAEPLVTAISALNKTEGLYRKAQVLKALNRSTEAYSVLQRLQVHCERTKCTEVVIRVMLSTAELHWESCGFSTALPLLLQALALARQHHLQSLASETILHLAFTQLMLGVPEHALSVLHEAIEPVLAHGSVMDKGRALLLTARCQMAVAGFRPNGQGQAADSCVASDLSCLIDFHLAGLAVDTLNEAAGYFSKLNCKERLRDVHYLQALLHRSLGQTSHCHKSAMLFRLLDQELQSPAPPVSMRL</sequence>
<evidence type="ECO:0000256" key="15">
    <source>
        <dbReference type="ARBA" id="ARBA00023306"/>
    </source>
</evidence>
<feature type="domain" description="Anaphase-promoting complex subunit 5 N-terminal" evidence="19">
    <location>
        <begin position="30"/>
        <end position="162"/>
    </location>
</feature>
<dbReference type="UniPathway" id="UPA00143"/>
<keyword evidence="9" id="KW-0677">Repeat</keyword>
<dbReference type="KEGG" id="gacu:117544006"/>
<dbReference type="Pfam" id="PF21371">
    <property type="entry name" value="Apc5_N"/>
    <property type="match status" value="1"/>
</dbReference>
<dbReference type="InterPro" id="IPR026000">
    <property type="entry name" value="Apc5_dom"/>
</dbReference>
<keyword evidence="6" id="KW-0963">Cytoplasm</keyword>
<evidence type="ECO:0000256" key="6">
    <source>
        <dbReference type="ARBA" id="ARBA00022490"/>
    </source>
</evidence>
<dbReference type="GO" id="GO:0045842">
    <property type="term" value="P:positive regulation of mitotic metaphase/anaphase transition"/>
    <property type="evidence" value="ECO:0007669"/>
    <property type="project" value="TreeGrafter"/>
</dbReference>
<keyword evidence="15" id="KW-0131">Cell cycle</keyword>
<keyword evidence="14" id="KW-0539">Nucleus</keyword>
<accession>A0A6P8USS8</accession>
<evidence type="ECO:0000256" key="9">
    <source>
        <dbReference type="ARBA" id="ARBA00022737"/>
    </source>
</evidence>
<evidence type="ECO:0000256" key="12">
    <source>
        <dbReference type="ARBA" id="ARBA00022803"/>
    </source>
</evidence>
<dbReference type="InParanoid" id="A0A6P8USS8"/>
<protein>
    <recommendedName>
        <fullName evidence="5">Anaphase-promoting complex subunit 5</fullName>
    </recommendedName>
    <alternativeName>
        <fullName evidence="16">Cyclosome subunit 5</fullName>
    </alternativeName>
</protein>
<dbReference type="GO" id="GO:0005680">
    <property type="term" value="C:anaphase-promoting complex"/>
    <property type="evidence" value="ECO:0007669"/>
    <property type="project" value="InterPro"/>
</dbReference>
<dbReference type="AlphaFoldDB" id="A0A6P8USS8"/>
<feature type="domain" description="Anaphase-promoting complex subunit 5" evidence="18">
    <location>
        <begin position="268"/>
        <end position="367"/>
    </location>
</feature>
<dbReference type="GO" id="GO:0070979">
    <property type="term" value="P:protein K11-linked ubiquitination"/>
    <property type="evidence" value="ECO:0007669"/>
    <property type="project" value="TreeGrafter"/>
</dbReference>
<reference evidence="21" key="1">
    <citation type="submission" date="2025-08" db="UniProtKB">
        <authorList>
            <consortium name="RefSeq"/>
        </authorList>
    </citation>
    <scope>IDENTIFICATION</scope>
</reference>
<keyword evidence="12" id="KW-0802">TPR repeat</keyword>
<keyword evidence="13" id="KW-0206">Cytoskeleton</keyword>
<evidence type="ECO:0000259" key="18">
    <source>
        <dbReference type="Pfam" id="PF12862"/>
    </source>
</evidence>
<comment type="function">
    <text evidence="17">Component of the anaphase promoting complex/cyclosome (APC/C), a cell cycle-regulated E3 ubiquitin ligase that controls progression through mitosis and the G1 phase of the cell cycle. The APC/C complex acts by mediating ubiquitination and subsequent degradation of target proteins: it mainly mediates the formation of 'Lys-11'-linked polyubiquitin chains and, to a lower extent, the formation of 'Lys-48'- and 'Lys-63'-linked polyubiquitin chains. The APC/C complex catalyzes assembly of branched 'Lys-11'-/'Lys-48'-linked branched ubiquitin chains on target proteins.</text>
</comment>
<evidence type="ECO:0000256" key="14">
    <source>
        <dbReference type="ARBA" id="ARBA00023242"/>
    </source>
</evidence>
<dbReference type="PANTHER" id="PTHR12830:SF9">
    <property type="entry name" value="ANAPHASE-PROMOTING COMPLEX SUBUNIT 5"/>
    <property type="match status" value="1"/>
</dbReference>
<dbReference type="InterPro" id="IPR011990">
    <property type="entry name" value="TPR-like_helical_dom_sf"/>
</dbReference>
<evidence type="ECO:0000256" key="3">
    <source>
        <dbReference type="ARBA" id="ARBA00004906"/>
    </source>
</evidence>
<dbReference type="CDD" id="cd16270">
    <property type="entry name" value="Apc5_N"/>
    <property type="match status" value="1"/>
</dbReference>
<dbReference type="RefSeq" id="XP_034068632.1">
    <property type="nucleotide sequence ID" value="XM_034212741.1"/>
</dbReference>
<dbReference type="Gene3D" id="1.25.40.10">
    <property type="entry name" value="Tetratricopeptide repeat domain"/>
    <property type="match status" value="1"/>
</dbReference>
<comment type="similarity">
    <text evidence="4">Belongs to the APC5 family.</text>
</comment>
<evidence type="ECO:0000256" key="2">
    <source>
        <dbReference type="ARBA" id="ARBA00004186"/>
    </source>
</evidence>
<keyword evidence="20" id="KW-1185">Reference proteome</keyword>
<evidence type="ECO:0000259" key="19">
    <source>
        <dbReference type="Pfam" id="PF21371"/>
    </source>
</evidence>
<feature type="domain" description="Anaphase-promoting complex subunit 5" evidence="18">
    <location>
        <begin position="606"/>
        <end position="664"/>
    </location>
</feature>
<gene>
    <name evidence="21" type="primary">anapc5</name>
</gene>
<comment type="pathway">
    <text evidence="3">Protein modification; protein ubiquitination.</text>
</comment>
<evidence type="ECO:0000256" key="8">
    <source>
        <dbReference type="ARBA" id="ARBA00022618"/>
    </source>
</evidence>
<evidence type="ECO:0000256" key="7">
    <source>
        <dbReference type="ARBA" id="ARBA00022553"/>
    </source>
</evidence>
<evidence type="ECO:0000256" key="4">
    <source>
        <dbReference type="ARBA" id="ARBA00007450"/>
    </source>
</evidence>
<dbReference type="GeneID" id="117544006"/>
<dbReference type="GO" id="GO:0031145">
    <property type="term" value="P:anaphase-promoting complex-dependent catabolic process"/>
    <property type="evidence" value="ECO:0007669"/>
    <property type="project" value="TreeGrafter"/>
</dbReference>
<evidence type="ECO:0000256" key="5">
    <source>
        <dbReference type="ARBA" id="ARBA00016066"/>
    </source>
</evidence>
<evidence type="ECO:0000256" key="1">
    <source>
        <dbReference type="ARBA" id="ARBA00004123"/>
    </source>
</evidence>
<evidence type="ECO:0000256" key="13">
    <source>
        <dbReference type="ARBA" id="ARBA00023212"/>
    </source>
</evidence>
<keyword evidence="7" id="KW-0597">Phosphoprotein</keyword>
<organism evidence="20 21">
    <name type="scientific">Gymnodraco acuticeps</name>
    <name type="common">Antarctic dragonfish</name>
    <dbReference type="NCBI Taxonomy" id="8218"/>
    <lineage>
        <taxon>Eukaryota</taxon>
        <taxon>Metazoa</taxon>
        <taxon>Chordata</taxon>
        <taxon>Craniata</taxon>
        <taxon>Vertebrata</taxon>
        <taxon>Euteleostomi</taxon>
        <taxon>Actinopterygii</taxon>
        <taxon>Neopterygii</taxon>
        <taxon>Teleostei</taxon>
        <taxon>Neoteleostei</taxon>
        <taxon>Acanthomorphata</taxon>
        <taxon>Eupercaria</taxon>
        <taxon>Perciformes</taxon>
        <taxon>Notothenioidei</taxon>
        <taxon>Bathydraconidae</taxon>
        <taxon>Gymnodraco</taxon>
    </lineage>
</organism>
<name>A0A6P8USS8_GYMAC</name>
<dbReference type="OrthoDB" id="2504561at2759"/>
<evidence type="ECO:0000256" key="17">
    <source>
        <dbReference type="ARBA" id="ARBA00045696"/>
    </source>
</evidence>
<dbReference type="Pfam" id="PF12862">
    <property type="entry name" value="ANAPC5"/>
    <property type="match status" value="2"/>
</dbReference>
<evidence type="ECO:0000256" key="11">
    <source>
        <dbReference type="ARBA" id="ARBA00022786"/>
    </source>
</evidence>
<dbReference type="PANTHER" id="PTHR12830">
    <property type="entry name" value="ANAPHASE-PROMOTING COMPLEX SUBUNIT 5"/>
    <property type="match status" value="1"/>
</dbReference>
<evidence type="ECO:0000313" key="20">
    <source>
        <dbReference type="Proteomes" id="UP000515161"/>
    </source>
</evidence>
<dbReference type="GO" id="GO:0051301">
    <property type="term" value="P:cell division"/>
    <property type="evidence" value="ECO:0007669"/>
    <property type="project" value="UniProtKB-KW"/>
</dbReference>
<keyword evidence="8" id="KW-0132">Cell division</keyword>
<keyword evidence="10" id="KW-0498">Mitosis</keyword>
<dbReference type="GO" id="GO:0005819">
    <property type="term" value="C:spindle"/>
    <property type="evidence" value="ECO:0007669"/>
    <property type="project" value="UniProtKB-SubCell"/>
</dbReference>
<dbReference type="InterPro" id="IPR048968">
    <property type="entry name" value="Apc5_N"/>
</dbReference>
<keyword evidence="11" id="KW-0833">Ubl conjugation pathway</keyword>
<dbReference type="InterPro" id="IPR037679">
    <property type="entry name" value="Apc5"/>
</dbReference>
<evidence type="ECO:0000256" key="10">
    <source>
        <dbReference type="ARBA" id="ARBA00022776"/>
    </source>
</evidence>
<evidence type="ECO:0000256" key="16">
    <source>
        <dbReference type="ARBA" id="ARBA00031069"/>
    </source>
</evidence>
<dbReference type="Proteomes" id="UP000515161">
    <property type="component" value="Unplaced"/>
</dbReference>